<dbReference type="EMBL" id="BMAT01010356">
    <property type="protein sequence ID" value="GFS25052.1"/>
    <property type="molecule type" value="Genomic_DNA"/>
</dbReference>
<feature type="compositionally biased region" description="Basic residues" evidence="2">
    <location>
        <begin position="59"/>
        <end position="70"/>
    </location>
</feature>
<evidence type="ECO:0000313" key="4">
    <source>
        <dbReference type="EMBL" id="GFS25052.1"/>
    </source>
</evidence>
<sequence>MLLIVAVCGRICQNGGVCLKEGYCWCQPEYFGDGCEIRRKDERPRRSKEPEAGVTVWTKRTKPTPRKKGRKNLEEKLRKHEQRLLKLMTRRTKSSRISADNKRLIRRLTIKTETEALSLRERRRVIKLLTGMRKNLTSKDKIKLSRFRKLIRKWKNKPKRQKRKKRTKKRRVYVK</sequence>
<organism evidence="4 5">
    <name type="scientific">Elysia marginata</name>
    <dbReference type="NCBI Taxonomy" id="1093978"/>
    <lineage>
        <taxon>Eukaryota</taxon>
        <taxon>Metazoa</taxon>
        <taxon>Spiralia</taxon>
        <taxon>Lophotrochozoa</taxon>
        <taxon>Mollusca</taxon>
        <taxon>Gastropoda</taxon>
        <taxon>Heterobranchia</taxon>
        <taxon>Euthyneura</taxon>
        <taxon>Panpulmonata</taxon>
        <taxon>Sacoglossa</taxon>
        <taxon>Placobranchoidea</taxon>
        <taxon>Plakobranchidae</taxon>
        <taxon>Elysia</taxon>
    </lineage>
</organism>
<feature type="region of interest" description="Disordered" evidence="2">
    <location>
        <begin position="156"/>
        <end position="175"/>
    </location>
</feature>
<keyword evidence="5" id="KW-1185">Reference proteome</keyword>
<dbReference type="Proteomes" id="UP000762676">
    <property type="component" value="Unassembled WGS sequence"/>
</dbReference>
<feature type="domain" description="EGF-like" evidence="3">
    <location>
        <begin position="4"/>
        <end position="36"/>
    </location>
</feature>
<gene>
    <name evidence="4" type="ORF">ElyMa_005173200</name>
</gene>
<name>A0AAV4JQK5_9GAST</name>
<comment type="caution">
    <text evidence="1">Lacks conserved residue(s) required for the propagation of feature annotation.</text>
</comment>
<protein>
    <recommendedName>
        <fullName evidence="3">EGF-like domain-containing protein</fullName>
    </recommendedName>
</protein>
<feature type="disulfide bond" evidence="1">
    <location>
        <begin position="8"/>
        <end position="18"/>
    </location>
</feature>
<comment type="caution">
    <text evidence="4">The sequence shown here is derived from an EMBL/GenBank/DDBJ whole genome shotgun (WGS) entry which is preliminary data.</text>
</comment>
<feature type="compositionally biased region" description="Basic and acidic residues" evidence="2">
    <location>
        <begin position="41"/>
        <end position="51"/>
    </location>
</feature>
<feature type="region of interest" description="Disordered" evidence="2">
    <location>
        <begin position="41"/>
        <end position="71"/>
    </location>
</feature>
<evidence type="ECO:0000256" key="2">
    <source>
        <dbReference type="SAM" id="MobiDB-lite"/>
    </source>
</evidence>
<keyword evidence="1" id="KW-1015">Disulfide bond</keyword>
<accession>A0AAV4JQK5</accession>
<dbReference type="AlphaFoldDB" id="A0AAV4JQK5"/>
<dbReference type="Gene3D" id="2.10.25.10">
    <property type="entry name" value="Laminin"/>
    <property type="match status" value="1"/>
</dbReference>
<evidence type="ECO:0000259" key="3">
    <source>
        <dbReference type="PROSITE" id="PS50026"/>
    </source>
</evidence>
<dbReference type="SUPFAM" id="SSF57196">
    <property type="entry name" value="EGF/Laminin"/>
    <property type="match status" value="1"/>
</dbReference>
<feature type="disulfide bond" evidence="1">
    <location>
        <begin position="26"/>
        <end position="35"/>
    </location>
</feature>
<keyword evidence="1" id="KW-0245">EGF-like domain</keyword>
<evidence type="ECO:0000313" key="5">
    <source>
        <dbReference type="Proteomes" id="UP000762676"/>
    </source>
</evidence>
<proteinExistence type="predicted"/>
<reference evidence="4 5" key="1">
    <citation type="journal article" date="2021" name="Elife">
        <title>Chloroplast acquisition without the gene transfer in kleptoplastic sea slugs, Plakobranchus ocellatus.</title>
        <authorList>
            <person name="Maeda T."/>
            <person name="Takahashi S."/>
            <person name="Yoshida T."/>
            <person name="Shimamura S."/>
            <person name="Takaki Y."/>
            <person name="Nagai Y."/>
            <person name="Toyoda A."/>
            <person name="Suzuki Y."/>
            <person name="Arimoto A."/>
            <person name="Ishii H."/>
            <person name="Satoh N."/>
            <person name="Nishiyama T."/>
            <person name="Hasebe M."/>
            <person name="Maruyama T."/>
            <person name="Minagawa J."/>
            <person name="Obokata J."/>
            <person name="Shigenobu S."/>
        </authorList>
    </citation>
    <scope>NUCLEOTIDE SEQUENCE [LARGE SCALE GENOMIC DNA]</scope>
</reference>
<dbReference type="PROSITE" id="PS00022">
    <property type="entry name" value="EGF_1"/>
    <property type="match status" value="1"/>
</dbReference>
<dbReference type="CDD" id="cd00054">
    <property type="entry name" value="EGF_CA"/>
    <property type="match status" value="1"/>
</dbReference>
<dbReference type="PROSITE" id="PS50026">
    <property type="entry name" value="EGF_3"/>
    <property type="match status" value="1"/>
</dbReference>
<evidence type="ECO:0000256" key="1">
    <source>
        <dbReference type="PROSITE-ProRule" id="PRU00076"/>
    </source>
</evidence>
<dbReference type="InterPro" id="IPR000742">
    <property type="entry name" value="EGF"/>
</dbReference>